<reference evidence="1" key="1">
    <citation type="submission" date="2020-08" db="EMBL/GenBank/DDBJ databases">
        <title>Multicomponent nature underlies the extraordinary mechanical properties of spider dragline silk.</title>
        <authorList>
            <person name="Kono N."/>
            <person name="Nakamura H."/>
            <person name="Mori M."/>
            <person name="Yoshida Y."/>
            <person name="Ohtoshi R."/>
            <person name="Malay A.D."/>
            <person name="Moran D.A.P."/>
            <person name="Tomita M."/>
            <person name="Numata K."/>
            <person name="Arakawa K."/>
        </authorList>
    </citation>
    <scope>NUCLEOTIDE SEQUENCE</scope>
</reference>
<dbReference type="Proteomes" id="UP000886998">
    <property type="component" value="Unassembled WGS sequence"/>
</dbReference>
<accession>A0A8X6XZL3</accession>
<dbReference type="AlphaFoldDB" id="A0A8X6XZL3"/>
<evidence type="ECO:0000313" key="1">
    <source>
        <dbReference type="EMBL" id="GFY61936.1"/>
    </source>
</evidence>
<organism evidence="1 2">
    <name type="scientific">Trichonephila inaurata madagascariensis</name>
    <dbReference type="NCBI Taxonomy" id="2747483"/>
    <lineage>
        <taxon>Eukaryota</taxon>
        <taxon>Metazoa</taxon>
        <taxon>Ecdysozoa</taxon>
        <taxon>Arthropoda</taxon>
        <taxon>Chelicerata</taxon>
        <taxon>Arachnida</taxon>
        <taxon>Araneae</taxon>
        <taxon>Araneomorphae</taxon>
        <taxon>Entelegynae</taxon>
        <taxon>Araneoidea</taxon>
        <taxon>Nephilidae</taxon>
        <taxon>Trichonephila</taxon>
        <taxon>Trichonephila inaurata</taxon>
    </lineage>
</organism>
<gene>
    <name evidence="1" type="ORF">TNIN_455121</name>
</gene>
<evidence type="ECO:0000313" key="2">
    <source>
        <dbReference type="Proteomes" id="UP000886998"/>
    </source>
</evidence>
<sequence length="34" mass="4005">CIVSEFSSEIPRGLPSQYFILNNRKTWTTAEFLR</sequence>
<dbReference type="EMBL" id="BMAV01013947">
    <property type="protein sequence ID" value="GFY61936.1"/>
    <property type="molecule type" value="Genomic_DNA"/>
</dbReference>
<proteinExistence type="predicted"/>
<keyword evidence="2" id="KW-1185">Reference proteome</keyword>
<comment type="caution">
    <text evidence="1">The sequence shown here is derived from an EMBL/GenBank/DDBJ whole genome shotgun (WGS) entry which is preliminary data.</text>
</comment>
<name>A0A8X6XZL3_9ARAC</name>
<protein>
    <submittedName>
        <fullName evidence="1">Uncharacterized protein</fullName>
    </submittedName>
</protein>
<feature type="non-terminal residue" evidence="1">
    <location>
        <position position="1"/>
    </location>
</feature>